<gene>
    <name evidence="3" type="ORF">OU989_13915</name>
    <name evidence="2" type="ORF">U6C28_09395</name>
</gene>
<dbReference type="Proteomes" id="UP001219585">
    <property type="component" value="Chromosome"/>
</dbReference>
<name>A0AAJ5RLU6_9BACI</name>
<keyword evidence="5" id="KW-1185">Reference proteome</keyword>
<dbReference type="GO" id="GO:0016747">
    <property type="term" value="F:acyltransferase activity, transferring groups other than amino-acyl groups"/>
    <property type="evidence" value="ECO:0007669"/>
    <property type="project" value="InterPro"/>
</dbReference>
<evidence type="ECO:0000313" key="3">
    <source>
        <dbReference type="EMBL" id="WDV05405.1"/>
    </source>
</evidence>
<dbReference type="Proteomes" id="UP001289615">
    <property type="component" value="Unassembled WGS sequence"/>
</dbReference>
<keyword evidence="3" id="KW-0012">Acyltransferase</keyword>
<dbReference type="RefSeq" id="WP_274793632.1">
    <property type="nucleotide sequence ID" value="NZ_CP113527.1"/>
</dbReference>
<dbReference type="AlphaFoldDB" id="A0AAJ5RLU6"/>
<dbReference type="InterPro" id="IPR000182">
    <property type="entry name" value="GNAT_dom"/>
</dbReference>
<dbReference type="Pfam" id="PF00583">
    <property type="entry name" value="Acetyltransf_1"/>
    <property type="match status" value="1"/>
</dbReference>
<evidence type="ECO:0000313" key="2">
    <source>
        <dbReference type="EMBL" id="MEA0976504.1"/>
    </source>
</evidence>
<dbReference type="Gene3D" id="3.40.630.30">
    <property type="match status" value="1"/>
</dbReference>
<proteinExistence type="predicted"/>
<dbReference type="InterPro" id="IPR016181">
    <property type="entry name" value="Acyl_CoA_acyltransferase"/>
</dbReference>
<dbReference type="EMBL" id="JAXUIA010000006">
    <property type="protein sequence ID" value="MEA0976504.1"/>
    <property type="molecule type" value="Genomic_DNA"/>
</dbReference>
<dbReference type="KEGG" id="liu:OU989_13915"/>
<organism evidence="3 4">
    <name type="scientific">Lysinibacillus irui</name>
    <dbReference type="NCBI Taxonomy" id="2998077"/>
    <lineage>
        <taxon>Bacteria</taxon>
        <taxon>Bacillati</taxon>
        <taxon>Bacillota</taxon>
        <taxon>Bacilli</taxon>
        <taxon>Bacillales</taxon>
        <taxon>Bacillaceae</taxon>
        <taxon>Lysinibacillus</taxon>
    </lineage>
</organism>
<sequence>MLIRNYKKEDELGWLQCRVLAFLKTAYFDNVLNKKEVYEQPSIELVAEIDGKIVGLIDIEYEIKEGTVCSRGKGLGGMIWHIAVHPDYSRKGIGENLLKVAEKRAIELNLNRFEAWTRDDEWVQNWYKKMEFSQVESYYHIYLEGSEMTNRITTNVPNLFPVSTFSHYVGHDMEQFTNITRKHQCICYEKYLKTV</sequence>
<dbReference type="EMBL" id="CP113527">
    <property type="protein sequence ID" value="WDV05405.1"/>
    <property type="molecule type" value="Genomic_DNA"/>
</dbReference>
<reference evidence="2 5" key="2">
    <citation type="submission" date="2023-12" db="EMBL/GenBank/DDBJ databases">
        <title>Genome comparison identifies genes involved in endophytic behavior of Lysinibacillus irui and provides insights into its role as a plant-growth promoting bacterium.</title>
        <authorList>
            <person name="Hilario S."/>
            <person name="Matos I."/>
            <person name="Goncalves M.F.M."/>
            <person name="Pardo C.A."/>
            <person name="Santos M.J."/>
        </authorList>
    </citation>
    <scope>NUCLEOTIDE SEQUENCE [LARGE SCALE GENOMIC DNA]</scope>
    <source>
        <strain evidence="2 5">B3</strain>
    </source>
</reference>
<reference evidence="3" key="1">
    <citation type="submission" date="2022-11" db="EMBL/GenBank/DDBJ databases">
        <title>Lysinibacillus irui.</title>
        <authorList>
            <person name="Akintayo S.O."/>
        </authorList>
    </citation>
    <scope>NUCLEOTIDE SEQUENCE</scope>
    <source>
        <strain evidence="3">IRB4-01</strain>
    </source>
</reference>
<accession>A0AAJ5RLU6</accession>
<protein>
    <submittedName>
        <fullName evidence="3">GNAT family N-acetyltransferase</fullName>
        <ecNumber evidence="3">2.3.1.-</ecNumber>
    </submittedName>
</protein>
<dbReference type="CDD" id="cd04301">
    <property type="entry name" value="NAT_SF"/>
    <property type="match status" value="1"/>
</dbReference>
<evidence type="ECO:0000313" key="4">
    <source>
        <dbReference type="Proteomes" id="UP001219585"/>
    </source>
</evidence>
<dbReference type="EC" id="2.3.1.-" evidence="3"/>
<evidence type="ECO:0000313" key="5">
    <source>
        <dbReference type="Proteomes" id="UP001289615"/>
    </source>
</evidence>
<feature type="domain" description="N-acetyltransferase" evidence="1">
    <location>
        <begin position="1"/>
        <end position="153"/>
    </location>
</feature>
<dbReference type="PROSITE" id="PS51186">
    <property type="entry name" value="GNAT"/>
    <property type="match status" value="1"/>
</dbReference>
<evidence type="ECO:0000259" key="1">
    <source>
        <dbReference type="PROSITE" id="PS51186"/>
    </source>
</evidence>
<keyword evidence="3" id="KW-0808">Transferase</keyword>
<dbReference type="SUPFAM" id="SSF55729">
    <property type="entry name" value="Acyl-CoA N-acyltransferases (Nat)"/>
    <property type="match status" value="1"/>
</dbReference>